<keyword evidence="1" id="KW-0690">Ribosome biogenesis</keyword>
<dbReference type="InterPro" id="IPR000504">
    <property type="entry name" value="RRM_dom"/>
</dbReference>
<dbReference type="Gene3D" id="1.25.10.10">
    <property type="entry name" value="Leucine-rich Repeat Variant"/>
    <property type="match status" value="1"/>
</dbReference>
<keyword evidence="11" id="KW-1185">Reference proteome</keyword>
<organism evidence="10 11">
    <name type="scientific">Monascus purpureus</name>
    <name type="common">Red mold</name>
    <name type="synonym">Monascus anka</name>
    <dbReference type="NCBI Taxonomy" id="5098"/>
    <lineage>
        <taxon>Eukaryota</taxon>
        <taxon>Fungi</taxon>
        <taxon>Dikarya</taxon>
        <taxon>Ascomycota</taxon>
        <taxon>Pezizomycotina</taxon>
        <taxon>Eurotiomycetes</taxon>
        <taxon>Eurotiomycetidae</taxon>
        <taxon>Eurotiales</taxon>
        <taxon>Aspergillaceae</taxon>
        <taxon>Monascus</taxon>
    </lineage>
</organism>
<dbReference type="Pfam" id="PF00806">
    <property type="entry name" value="PUF"/>
    <property type="match status" value="3"/>
</dbReference>
<evidence type="ECO:0000313" key="10">
    <source>
        <dbReference type="EMBL" id="TQB71688.1"/>
    </source>
</evidence>
<feature type="compositionally biased region" description="Polar residues" evidence="7">
    <location>
        <begin position="546"/>
        <end position="561"/>
    </location>
</feature>
<dbReference type="PROSITE" id="PS50302">
    <property type="entry name" value="PUM"/>
    <property type="match status" value="2"/>
</dbReference>
<feature type="repeat" description="Pumilio" evidence="6">
    <location>
        <begin position="747"/>
        <end position="785"/>
    </location>
</feature>
<dbReference type="GO" id="GO:0006364">
    <property type="term" value="P:rRNA processing"/>
    <property type="evidence" value="ECO:0007669"/>
    <property type="project" value="UniProtKB-KW"/>
</dbReference>
<dbReference type="SMART" id="SM00025">
    <property type="entry name" value="Pumilio"/>
    <property type="match status" value="6"/>
</dbReference>
<dbReference type="InterPro" id="IPR016024">
    <property type="entry name" value="ARM-type_fold"/>
</dbReference>
<evidence type="ECO:0000256" key="4">
    <source>
        <dbReference type="ARBA" id="ARBA00024893"/>
    </source>
</evidence>
<dbReference type="SMART" id="SM00360">
    <property type="entry name" value="RRM"/>
    <property type="match status" value="1"/>
</dbReference>
<keyword evidence="3" id="KW-0677">Repeat</keyword>
<proteinExistence type="predicted"/>
<dbReference type="InterPro" id="IPR052645">
    <property type="entry name" value="Pumilio_domain_protein"/>
</dbReference>
<comment type="function">
    <text evidence="4">RNA-binding nucleolar protein required for pre-rRNA processing. Involved in production of 18S rRNA and assembly of small ribosomal subunit.</text>
</comment>
<feature type="region of interest" description="Disordered" evidence="7">
    <location>
        <begin position="1175"/>
        <end position="1196"/>
    </location>
</feature>
<accession>A0A507QVP9</accession>
<feature type="region of interest" description="Disordered" evidence="7">
    <location>
        <begin position="234"/>
        <end position="256"/>
    </location>
</feature>
<feature type="compositionally biased region" description="Polar residues" evidence="7">
    <location>
        <begin position="997"/>
        <end position="1009"/>
    </location>
</feature>
<dbReference type="GO" id="GO:0000288">
    <property type="term" value="P:nuclear-transcribed mRNA catabolic process, deadenylation-dependent decay"/>
    <property type="evidence" value="ECO:0007669"/>
    <property type="project" value="TreeGrafter"/>
</dbReference>
<comment type="caution">
    <text evidence="10">The sequence shown here is derived from an EMBL/GenBank/DDBJ whole genome shotgun (WGS) entry which is preliminary data.</text>
</comment>
<dbReference type="InterPro" id="IPR035979">
    <property type="entry name" value="RBD_domain_sf"/>
</dbReference>
<dbReference type="InterPro" id="IPR011989">
    <property type="entry name" value="ARM-like"/>
</dbReference>
<dbReference type="STRING" id="5098.A0A507QVP9"/>
<evidence type="ECO:0008006" key="12">
    <source>
        <dbReference type="Google" id="ProtNLM"/>
    </source>
</evidence>
<feature type="compositionally biased region" description="Polar residues" evidence="7">
    <location>
        <begin position="15"/>
        <end position="51"/>
    </location>
</feature>
<evidence type="ECO:0000259" key="8">
    <source>
        <dbReference type="PROSITE" id="PS50102"/>
    </source>
</evidence>
<feature type="region of interest" description="Disordered" evidence="7">
    <location>
        <begin position="541"/>
        <end position="590"/>
    </location>
</feature>
<dbReference type="OrthoDB" id="2017782at2759"/>
<feature type="region of interest" description="Disordered" evidence="7">
    <location>
        <begin position="1"/>
        <end position="64"/>
    </location>
</feature>
<dbReference type="InterPro" id="IPR012677">
    <property type="entry name" value="Nucleotide-bd_a/b_plait_sf"/>
</dbReference>
<dbReference type="SUPFAM" id="SSF48371">
    <property type="entry name" value="ARM repeat"/>
    <property type="match status" value="1"/>
</dbReference>
<feature type="compositionally biased region" description="Polar residues" evidence="7">
    <location>
        <begin position="147"/>
        <end position="156"/>
    </location>
</feature>
<dbReference type="PANTHER" id="PTHR47093">
    <property type="entry name" value="PROTEIN JSN1-RELATED"/>
    <property type="match status" value="1"/>
</dbReference>
<reference evidence="10 11" key="1">
    <citation type="submission" date="2019-06" db="EMBL/GenBank/DDBJ databases">
        <title>Wine fermentation using esterase from Monascus purpureus.</title>
        <authorList>
            <person name="Geng C."/>
            <person name="Zhang Y."/>
        </authorList>
    </citation>
    <scope>NUCLEOTIDE SEQUENCE [LARGE SCALE GENOMIC DNA]</scope>
    <source>
        <strain evidence="10">HQ1</strain>
    </source>
</reference>
<name>A0A507QVP9_MONPU</name>
<dbReference type="PROSITE" id="PS50102">
    <property type="entry name" value="RRM"/>
    <property type="match status" value="1"/>
</dbReference>
<feature type="region of interest" description="Disordered" evidence="7">
    <location>
        <begin position="964"/>
        <end position="1039"/>
    </location>
</feature>
<dbReference type="Pfam" id="PF00076">
    <property type="entry name" value="RRM_1"/>
    <property type="match status" value="1"/>
</dbReference>
<dbReference type="GO" id="GO:0003723">
    <property type="term" value="F:RNA binding"/>
    <property type="evidence" value="ECO:0007669"/>
    <property type="project" value="UniProtKB-UniRule"/>
</dbReference>
<evidence type="ECO:0000256" key="5">
    <source>
        <dbReference type="PROSITE-ProRule" id="PRU00176"/>
    </source>
</evidence>
<evidence type="ECO:0000256" key="3">
    <source>
        <dbReference type="ARBA" id="ARBA00022737"/>
    </source>
</evidence>
<dbReference type="InterPro" id="IPR001313">
    <property type="entry name" value="Pumilio_RNA-bd_rpt"/>
</dbReference>
<dbReference type="PANTHER" id="PTHR47093:SF1">
    <property type="entry name" value="PROTEIN JSN1-RELATED"/>
    <property type="match status" value="1"/>
</dbReference>
<feature type="repeat" description="Pumilio" evidence="6">
    <location>
        <begin position="674"/>
        <end position="710"/>
    </location>
</feature>
<evidence type="ECO:0000256" key="6">
    <source>
        <dbReference type="PROSITE-ProRule" id="PRU00317"/>
    </source>
</evidence>
<dbReference type="Gene3D" id="3.30.70.330">
    <property type="match status" value="1"/>
</dbReference>
<keyword evidence="5" id="KW-0694">RNA-binding</keyword>
<feature type="compositionally biased region" description="Polar residues" evidence="7">
    <location>
        <begin position="171"/>
        <end position="182"/>
    </location>
</feature>
<dbReference type="InterPro" id="IPR033133">
    <property type="entry name" value="PUM-HD"/>
</dbReference>
<keyword evidence="2" id="KW-0698">rRNA processing</keyword>
<evidence type="ECO:0000259" key="9">
    <source>
        <dbReference type="PROSITE" id="PS50303"/>
    </source>
</evidence>
<evidence type="ECO:0000313" key="11">
    <source>
        <dbReference type="Proteomes" id="UP000319663"/>
    </source>
</evidence>
<evidence type="ECO:0000256" key="1">
    <source>
        <dbReference type="ARBA" id="ARBA00022517"/>
    </source>
</evidence>
<feature type="compositionally biased region" description="Polar residues" evidence="7">
    <location>
        <begin position="234"/>
        <end position="252"/>
    </location>
</feature>
<protein>
    <recommendedName>
        <fullName evidence="12">RNA binding protein Jsn1</fullName>
    </recommendedName>
</protein>
<feature type="domain" description="RRM" evidence="8">
    <location>
        <begin position="469"/>
        <end position="543"/>
    </location>
</feature>
<dbReference type="AlphaFoldDB" id="A0A507QVP9"/>
<feature type="compositionally biased region" description="Basic residues" evidence="7">
    <location>
        <begin position="1186"/>
        <end position="1196"/>
    </location>
</feature>
<dbReference type="FunFam" id="1.25.10.10:FF:000167">
    <property type="entry name" value="RNA binding protein Jsn1"/>
    <property type="match status" value="1"/>
</dbReference>
<sequence length="1196" mass="128791">MLPVSRPEGHLNLNYIPTTQPMSGRSSPNDLSTSTTIKSFGVSSGLNSSAGSIGGTRLGAGSPSHELGARLYSKRAREIQAQEGVAPSIWGPPTSGHSTPLRENIPESPTQDEFPDLVPHSDSSLPRRARAGTVPSRFSPVGAVNGLSIQQPFMPQTSRPTPSTSPFRPSGVSSGIDSSAKPTTAVPGGITAILSRLRAGSMPQRTNFLGAANPFGPSLFSTNWSTGRERATTLTSIRSSEGPNSPTQSSFSRDGLADNDVKTLDYLGLAETPQQTRVTLAGSSVDALLHQQQQQQQQTAALPPLLAELAMMKNNNRIRSYSVNAKEKYAEDDELEYENRYSELPSGTLTPSAAATAAQLAATQAQIHQHNLAVQAFANHASSSRPRARTAGILEAPPQRSSIRNYLATPSRLDSSITAADLHIPENGEYEELSEAVHMMHLAGGGGASLGIRSTAEMGDENTLDGPTRALWIGSIPVSTTVTSLEAIFGIYGKIESTRVLTHKNCGFVNFEHIESAIQAKSVLNGKEIFPGAGPVRIGYAKVPGTSASGTPGPNGSHSSPTPDPNFKSDNATGEGIDKFDGTGPNVPQVPTLIELQPEMVQIVKEFGATEENSLHITSSIQRAIAYQSFEDEIPPIPEPSQARIFDAPRLRDIRKRIDNGACSIQEIEDTATEMLPEIAELSSDYLGNTVVQKLFEYCSEQTKESMLVQIAPHLAEIGVHKNGTWAAQKIIDVAKTPSQMKMIVDALRPFTVPLFLDQYGNYVLQCCLRFGSPYNDFIFETMLSRMWAISQGRFGARAMRACLESHHASKDQQRMLAAAIALHSVQLATNANGALLLTWFLDTCTFPRRRTMLAPRLVPHLVHLCTHKVAYLTVLKVINQRNEPEAREIVLKALFFSPGDETLERILSDQSSGATLIFKVLTTPFFDESMRVEVVKNVSKVLTRLKATPNQGYKRLMDEVGLSSRGNTRDHHHHGREHAGGHSSNADKQQHRSAPRQANTNYHSQSGIERQYSAPFAQTLDGPRPVSSEQQAGIPPFDPYGIHGMNGIGAIGGVTTLNGGIGGVNGAGFTQDPMMPVTQQQLQYQTYLAAQSRGVSPAGVYPPMAGTNFGYTTGTPSMDSLRTMQANSSPLTAAPPQINTGPILGQPAFAGQSFSPVVSTPQMYQYGPQFYSQAQAPQGQSAGGRRGRMGHSQRV</sequence>
<dbReference type="PROSITE" id="PS50303">
    <property type="entry name" value="PUM_HD"/>
    <property type="match status" value="1"/>
</dbReference>
<feature type="compositionally biased region" description="Low complexity" evidence="7">
    <location>
        <begin position="157"/>
        <end position="170"/>
    </location>
</feature>
<evidence type="ECO:0000256" key="2">
    <source>
        <dbReference type="ARBA" id="ARBA00022552"/>
    </source>
</evidence>
<dbReference type="SUPFAM" id="SSF54928">
    <property type="entry name" value="RNA-binding domain, RBD"/>
    <property type="match status" value="1"/>
</dbReference>
<dbReference type="FunFam" id="3.30.70.330:FF:000339">
    <property type="entry name" value="RNA binding protein Jsn1"/>
    <property type="match status" value="1"/>
</dbReference>
<dbReference type="EMBL" id="VIFY01000076">
    <property type="protein sequence ID" value="TQB71688.1"/>
    <property type="molecule type" value="Genomic_DNA"/>
</dbReference>
<evidence type="ECO:0000256" key="7">
    <source>
        <dbReference type="SAM" id="MobiDB-lite"/>
    </source>
</evidence>
<dbReference type="Proteomes" id="UP000319663">
    <property type="component" value="Unassembled WGS sequence"/>
</dbReference>
<feature type="region of interest" description="Disordered" evidence="7">
    <location>
        <begin position="83"/>
        <end position="186"/>
    </location>
</feature>
<feature type="domain" description="PUM-HD" evidence="9">
    <location>
        <begin position="610"/>
        <end position="965"/>
    </location>
</feature>
<gene>
    <name evidence="10" type="ORF">MPDQ_007338</name>
</gene>